<keyword evidence="4" id="KW-1185">Reference proteome</keyword>
<feature type="domain" description="Halobacterial output" evidence="2">
    <location>
        <begin position="31"/>
        <end position="99"/>
    </location>
</feature>
<dbReference type="Pfam" id="PF24336">
    <property type="entry name" value="DUF7504"/>
    <property type="match status" value="1"/>
</dbReference>
<feature type="region of interest" description="Disordered" evidence="1">
    <location>
        <begin position="270"/>
        <end position="305"/>
    </location>
</feature>
<dbReference type="Proteomes" id="UP000199112">
    <property type="component" value="Unassembled WGS sequence"/>
</dbReference>
<name>A0A1H6FXR3_9EURY</name>
<evidence type="ECO:0000259" key="2">
    <source>
        <dbReference type="Pfam" id="PF18545"/>
    </source>
</evidence>
<sequence>MEIDEVDCRWPFPIRSAPQVTHAVDLGNGHVTSSLVTSAADMLDTDPYELAALYDRIDPDSVDQLLDSVPRESPTGLRVAVETSWKDVSVVATDSGHVAAYPSNRTPNRLNPTAQIHHEWSDDPSLVWSIGRAISTAASDVATGTDSSAKPSTADIVDSLLEQLDADALERTLHPRLTDERTDSRLLLSTNGYEVQIEPDGTIATEPSLTVLKRAGGTVLVAGAVPEDAFDRATATLLGSSEEENTPLFVHHGQNVATAQRRLSMAGHPQSTATVLDHRPSATRSTAAAPVGDSPLDHDADSGPTVISHTDSIESLPGAVHNAIVDGELSDRGQLRVGVDSVHSMLEATSLERTQAAIDGIGQEVREHRGIGHFHLSSPRDGDAVASLEPLFDAVVELRVGDVDVEQRWRLTETGYETAWFPLK</sequence>
<evidence type="ECO:0000256" key="1">
    <source>
        <dbReference type="SAM" id="MobiDB-lite"/>
    </source>
</evidence>
<gene>
    <name evidence="3" type="ORF">SAMN04487967_1968</name>
</gene>
<protein>
    <recommendedName>
        <fullName evidence="2">Halobacterial output domain-containing protein</fullName>
    </recommendedName>
</protein>
<dbReference type="EMBL" id="FNWL01000002">
    <property type="protein sequence ID" value="SEH15202.1"/>
    <property type="molecule type" value="Genomic_DNA"/>
</dbReference>
<dbReference type="InterPro" id="IPR055927">
    <property type="entry name" value="DUF7504"/>
</dbReference>
<organism evidence="3 4">
    <name type="scientific">Natronorubrum sediminis</name>
    <dbReference type="NCBI Taxonomy" id="640943"/>
    <lineage>
        <taxon>Archaea</taxon>
        <taxon>Methanobacteriati</taxon>
        <taxon>Methanobacteriota</taxon>
        <taxon>Stenosarchaea group</taxon>
        <taxon>Halobacteria</taxon>
        <taxon>Halobacteriales</taxon>
        <taxon>Natrialbaceae</taxon>
        <taxon>Natronorubrum</taxon>
    </lineage>
</organism>
<proteinExistence type="predicted"/>
<evidence type="ECO:0000313" key="4">
    <source>
        <dbReference type="Proteomes" id="UP000199112"/>
    </source>
</evidence>
<evidence type="ECO:0000313" key="3">
    <source>
        <dbReference type="EMBL" id="SEH15202.1"/>
    </source>
</evidence>
<reference evidence="4" key="1">
    <citation type="submission" date="2016-10" db="EMBL/GenBank/DDBJ databases">
        <authorList>
            <person name="Varghese N."/>
            <person name="Submissions S."/>
        </authorList>
    </citation>
    <scope>NUCLEOTIDE SEQUENCE [LARGE SCALE GENOMIC DNA]</scope>
    <source>
        <strain evidence="4">CGMCC 1.8981</strain>
    </source>
</reference>
<accession>A0A1H6FXR3</accession>
<dbReference type="AlphaFoldDB" id="A0A1H6FXR3"/>
<dbReference type="Pfam" id="PF18545">
    <property type="entry name" value="HalOD1"/>
    <property type="match status" value="1"/>
</dbReference>
<dbReference type="InterPro" id="IPR040624">
    <property type="entry name" value="HalOD1"/>
</dbReference>
<dbReference type="RefSeq" id="WP_090506858.1">
    <property type="nucleotide sequence ID" value="NZ_FNWL01000002.1"/>
</dbReference>